<evidence type="ECO:0000256" key="1">
    <source>
        <dbReference type="ARBA" id="ARBA00010643"/>
    </source>
</evidence>
<sequence length="163" mass="17727">MMENRDIKFLNVQKIIDSHEGKVSHLIGILQEVQSDYGYLPKEVLTYIATSMGISPATVLGVATFYAQFSLIPKGKYVIRVCDGTACHVRGSEPIMMALRKELGINTEKPTTDDLMFTLETVSCLGACGLAPVVVADEEVHGQMTPDGILEIVRKLAPAASEN</sequence>
<dbReference type="InterPro" id="IPR036249">
    <property type="entry name" value="Thioredoxin-like_sf"/>
</dbReference>
<keyword evidence="8" id="KW-0472">Membrane</keyword>
<name>A4J531_DESRM</name>
<comment type="similarity">
    <text evidence="1">Belongs to the complex I 24 kDa subunit family.</text>
</comment>
<dbReference type="Pfam" id="PF01257">
    <property type="entry name" value="2Fe-2S_thioredx"/>
    <property type="match status" value="1"/>
</dbReference>
<keyword evidence="10" id="KW-1185">Reference proteome</keyword>
<dbReference type="InterPro" id="IPR042128">
    <property type="entry name" value="NuoE_dom"/>
</dbReference>
<feature type="transmembrane region" description="Helical" evidence="8">
    <location>
        <begin position="44"/>
        <end position="67"/>
    </location>
</feature>
<keyword evidence="5 7" id="KW-0411">Iron-sulfur</keyword>
<dbReference type="CDD" id="cd03064">
    <property type="entry name" value="TRX_Fd_NuoE"/>
    <property type="match status" value="1"/>
</dbReference>
<feature type="binding site" evidence="7">
    <location>
        <position position="87"/>
    </location>
    <ligand>
        <name>[2Fe-2S] cluster</name>
        <dbReference type="ChEBI" id="CHEBI:190135"/>
    </ligand>
</feature>
<dbReference type="Gene3D" id="3.40.30.10">
    <property type="entry name" value="Glutaredoxin"/>
    <property type="match status" value="1"/>
</dbReference>
<dbReference type="eggNOG" id="COG1905">
    <property type="taxonomic scope" value="Bacteria"/>
</dbReference>
<comment type="cofactor">
    <cofactor evidence="7">
        <name>[2Fe-2S] cluster</name>
        <dbReference type="ChEBI" id="CHEBI:190135"/>
    </cofactor>
    <text evidence="7">Binds 1 [2Fe-2S] cluster.</text>
</comment>
<dbReference type="Gene3D" id="1.10.10.1590">
    <property type="entry name" value="NADH-quinone oxidoreductase subunit E"/>
    <property type="match status" value="1"/>
</dbReference>
<dbReference type="PANTHER" id="PTHR43342:SF1">
    <property type="entry name" value="BIFURCATING [FEFE] HYDROGENASE GAMMA SUBUNIT"/>
    <property type="match status" value="1"/>
</dbReference>
<dbReference type="InterPro" id="IPR028431">
    <property type="entry name" value="NADP_DH_HndA-like"/>
</dbReference>
<evidence type="ECO:0000256" key="6">
    <source>
        <dbReference type="ARBA" id="ARBA00034078"/>
    </source>
</evidence>
<evidence type="ECO:0000256" key="3">
    <source>
        <dbReference type="ARBA" id="ARBA00022723"/>
    </source>
</evidence>
<gene>
    <name evidence="9" type="ordered locus">Dred_1656</name>
</gene>
<protein>
    <submittedName>
        <fullName evidence="9">NADH dehydrogenase (Ubiquinone), 24 kDa subunit</fullName>
    </submittedName>
</protein>
<comment type="cofactor">
    <cofactor evidence="6">
        <name>[2Fe-2S] cluster</name>
        <dbReference type="ChEBI" id="CHEBI:190135"/>
    </cofactor>
</comment>
<keyword evidence="4 7" id="KW-0408">Iron</keyword>
<evidence type="ECO:0000256" key="4">
    <source>
        <dbReference type="ARBA" id="ARBA00023004"/>
    </source>
</evidence>
<accession>A4J531</accession>
<dbReference type="PROSITE" id="PS01099">
    <property type="entry name" value="COMPLEX1_24K"/>
    <property type="match status" value="1"/>
</dbReference>
<organism evidence="9 10">
    <name type="scientific">Desulforamulus reducens (strain ATCC BAA-1160 / DSM 100696 / MI-1)</name>
    <name type="common">Desulfotomaculum reducens</name>
    <dbReference type="NCBI Taxonomy" id="349161"/>
    <lineage>
        <taxon>Bacteria</taxon>
        <taxon>Bacillati</taxon>
        <taxon>Bacillota</taxon>
        <taxon>Clostridia</taxon>
        <taxon>Eubacteriales</taxon>
        <taxon>Peptococcaceae</taxon>
        <taxon>Desulforamulus</taxon>
    </lineage>
</organism>
<keyword evidence="8" id="KW-1133">Transmembrane helix</keyword>
<dbReference type="InterPro" id="IPR041921">
    <property type="entry name" value="NuoE_N"/>
</dbReference>
<reference evidence="9 10" key="1">
    <citation type="submission" date="2007-03" db="EMBL/GenBank/DDBJ databases">
        <title>Complete sequence of Desulfotomaculum reducens MI-1.</title>
        <authorList>
            <consortium name="US DOE Joint Genome Institute"/>
            <person name="Copeland A."/>
            <person name="Lucas S."/>
            <person name="Lapidus A."/>
            <person name="Barry K."/>
            <person name="Detter J.C."/>
            <person name="Glavina del Rio T."/>
            <person name="Hammon N."/>
            <person name="Israni S."/>
            <person name="Dalin E."/>
            <person name="Tice H."/>
            <person name="Pitluck S."/>
            <person name="Sims D."/>
            <person name="Brettin T."/>
            <person name="Bruce D."/>
            <person name="Han C."/>
            <person name="Tapia R."/>
            <person name="Schmutz J."/>
            <person name="Larimer F."/>
            <person name="Land M."/>
            <person name="Hauser L."/>
            <person name="Kyrpides N."/>
            <person name="Kim E."/>
            <person name="Tebo B.M."/>
            <person name="Richardson P."/>
        </authorList>
    </citation>
    <scope>NUCLEOTIDE SEQUENCE [LARGE SCALE GENOMIC DNA]</scope>
    <source>
        <strain evidence="9 10">MI-1</strain>
    </source>
</reference>
<dbReference type="SUPFAM" id="SSF52833">
    <property type="entry name" value="Thioredoxin-like"/>
    <property type="match status" value="1"/>
</dbReference>
<dbReference type="GO" id="GO:0016491">
    <property type="term" value="F:oxidoreductase activity"/>
    <property type="evidence" value="ECO:0007669"/>
    <property type="project" value="InterPro"/>
</dbReference>
<evidence type="ECO:0000256" key="2">
    <source>
        <dbReference type="ARBA" id="ARBA00022714"/>
    </source>
</evidence>
<dbReference type="GO" id="GO:0046872">
    <property type="term" value="F:metal ion binding"/>
    <property type="evidence" value="ECO:0007669"/>
    <property type="project" value="UniProtKB-KW"/>
</dbReference>
<evidence type="ECO:0000256" key="7">
    <source>
        <dbReference type="PIRSR" id="PIRSR000216-1"/>
    </source>
</evidence>
<evidence type="ECO:0000313" key="9">
    <source>
        <dbReference type="EMBL" id="ABO50184.1"/>
    </source>
</evidence>
<keyword evidence="8" id="KW-0812">Transmembrane</keyword>
<evidence type="ECO:0000256" key="5">
    <source>
        <dbReference type="ARBA" id="ARBA00023014"/>
    </source>
</evidence>
<dbReference type="KEGG" id="drm:Dred_1656"/>
<evidence type="ECO:0000256" key="8">
    <source>
        <dbReference type="SAM" id="Phobius"/>
    </source>
</evidence>
<dbReference type="HOGENOM" id="CLU_054362_2_1_9"/>
<proteinExistence type="inferred from homology"/>
<feature type="binding site" evidence="7">
    <location>
        <position position="124"/>
    </location>
    <ligand>
        <name>[2Fe-2S] cluster</name>
        <dbReference type="ChEBI" id="CHEBI:190135"/>
    </ligand>
</feature>
<dbReference type="NCBIfam" id="NF005722">
    <property type="entry name" value="PRK07539.1-2"/>
    <property type="match status" value="1"/>
</dbReference>
<dbReference type="AlphaFoldDB" id="A4J531"/>
<dbReference type="PANTHER" id="PTHR43342">
    <property type="entry name" value="NADH-QUINONE OXIDOREDUCTASE, E SUBUNIT"/>
    <property type="match status" value="1"/>
</dbReference>
<feature type="binding site" evidence="7">
    <location>
        <position position="82"/>
    </location>
    <ligand>
        <name>[2Fe-2S] cluster</name>
        <dbReference type="ChEBI" id="CHEBI:190135"/>
    </ligand>
</feature>
<dbReference type="InterPro" id="IPR002023">
    <property type="entry name" value="NuoE-like"/>
</dbReference>
<keyword evidence="9" id="KW-0830">Ubiquinone</keyword>
<keyword evidence="2 7" id="KW-0001">2Fe-2S</keyword>
<dbReference type="Proteomes" id="UP000001556">
    <property type="component" value="Chromosome"/>
</dbReference>
<dbReference type="EMBL" id="CP000612">
    <property type="protein sequence ID" value="ABO50184.1"/>
    <property type="molecule type" value="Genomic_DNA"/>
</dbReference>
<feature type="binding site" evidence="7">
    <location>
        <position position="128"/>
    </location>
    <ligand>
        <name>[2Fe-2S] cluster</name>
        <dbReference type="ChEBI" id="CHEBI:190135"/>
    </ligand>
</feature>
<evidence type="ECO:0000313" key="10">
    <source>
        <dbReference type="Proteomes" id="UP000001556"/>
    </source>
</evidence>
<dbReference type="STRING" id="349161.Dred_1656"/>
<dbReference type="GO" id="GO:0051537">
    <property type="term" value="F:2 iron, 2 sulfur cluster binding"/>
    <property type="evidence" value="ECO:0007669"/>
    <property type="project" value="UniProtKB-KW"/>
</dbReference>
<dbReference type="PIRSF" id="PIRSF000216">
    <property type="entry name" value="NADH_DH_24kDa"/>
    <property type="match status" value="1"/>
</dbReference>
<keyword evidence="3 7" id="KW-0479">Metal-binding</keyword>